<organism evidence="1 2">
    <name type="scientific">Iris pallida</name>
    <name type="common">Sweet iris</name>
    <dbReference type="NCBI Taxonomy" id="29817"/>
    <lineage>
        <taxon>Eukaryota</taxon>
        <taxon>Viridiplantae</taxon>
        <taxon>Streptophyta</taxon>
        <taxon>Embryophyta</taxon>
        <taxon>Tracheophyta</taxon>
        <taxon>Spermatophyta</taxon>
        <taxon>Magnoliopsida</taxon>
        <taxon>Liliopsida</taxon>
        <taxon>Asparagales</taxon>
        <taxon>Iridaceae</taxon>
        <taxon>Iridoideae</taxon>
        <taxon>Irideae</taxon>
        <taxon>Iris</taxon>
    </lineage>
</organism>
<proteinExistence type="predicted"/>
<keyword evidence="2" id="KW-1185">Reference proteome</keyword>
<accession>A0AAX6FNF0</accession>
<dbReference type="AlphaFoldDB" id="A0AAX6FNF0"/>
<evidence type="ECO:0000313" key="2">
    <source>
        <dbReference type="Proteomes" id="UP001140949"/>
    </source>
</evidence>
<dbReference type="Proteomes" id="UP001140949">
    <property type="component" value="Unassembled WGS sequence"/>
</dbReference>
<evidence type="ECO:0000313" key="1">
    <source>
        <dbReference type="EMBL" id="KAJ6817833.1"/>
    </source>
</evidence>
<keyword evidence="1" id="KW-0418">Kinase</keyword>
<reference evidence="1" key="2">
    <citation type="submission" date="2023-04" db="EMBL/GenBank/DDBJ databases">
        <authorList>
            <person name="Bruccoleri R.E."/>
            <person name="Oakeley E.J."/>
            <person name="Faust A.-M."/>
            <person name="Dessus-Babus S."/>
            <person name="Altorfer M."/>
            <person name="Burckhardt D."/>
            <person name="Oertli M."/>
            <person name="Naumann U."/>
            <person name="Petersen F."/>
            <person name="Wong J."/>
        </authorList>
    </citation>
    <scope>NUCLEOTIDE SEQUENCE</scope>
    <source>
        <strain evidence="1">GSM-AAB239-AS_SAM_17_03QT</strain>
        <tissue evidence="1">Leaf</tissue>
    </source>
</reference>
<protein>
    <submittedName>
        <fullName evidence="1">Proline-rich receptor-like protein kinase PERK2</fullName>
    </submittedName>
</protein>
<reference evidence="1" key="1">
    <citation type="journal article" date="2023" name="GigaByte">
        <title>Genome assembly of the bearded iris, Iris pallida Lam.</title>
        <authorList>
            <person name="Bruccoleri R.E."/>
            <person name="Oakeley E.J."/>
            <person name="Faust A.M.E."/>
            <person name="Altorfer M."/>
            <person name="Dessus-Babus S."/>
            <person name="Burckhardt D."/>
            <person name="Oertli M."/>
            <person name="Naumann U."/>
            <person name="Petersen F."/>
            <person name="Wong J."/>
        </authorList>
    </citation>
    <scope>NUCLEOTIDE SEQUENCE</scope>
    <source>
        <strain evidence="1">GSM-AAB239-AS_SAM_17_03QT</strain>
    </source>
</reference>
<keyword evidence="1" id="KW-0675">Receptor</keyword>
<comment type="caution">
    <text evidence="1">The sequence shown here is derived from an EMBL/GenBank/DDBJ whole genome shotgun (WGS) entry which is preliminary data.</text>
</comment>
<dbReference type="EMBL" id="JANAVB010027598">
    <property type="protein sequence ID" value="KAJ6817833.1"/>
    <property type="molecule type" value="Genomic_DNA"/>
</dbReference>
<name>A0AAX6FNF0_IRIPA</name>
<gene>
    <name evidence="1" type="ORF">M6B38_409395</name>
</gene>
<sequence>MGIWAATVTKISGPDAVGSGGDDVDGCMVGSGVVVVAGVGQEEEVGRYAVEIVGRGGFVRLLLVIGRGSKHMCGRTWHRGVSGGCSVEI</sequence>
<keyword evidence="1" id="KW-0808">Transferase</keyword>
<dbReference type="GO" id="GO:0016301">
    <property type="term" value="F:kinase activity"/>
    <property type="evidence" value="ECO:0007669"/>
    <property type="project" value="UniProtKB-KW"/>
</dbReference>